<keyword evidence="3" id="KW-1185">Reference proteome</keyword>
<dbReference type="Proteomes" id="UP001623591">
    <property type="component" value="Unassembled WGS sequence"/>
</dbReference>
<dbReference type="RefSeq" id="WP_406767920.1">
    <property type="nucleotide sequence ID" value="NZ_JBJHZZ010000001.1"/>
</dbReference>
<evidence type="ECO:0000313" key="2">
    <source>
        <dbReference type="EMBL" id="MFL0245456.1"/>
    </source>
</evidence>
<dbReference type="EMBL" id="JBJHZZ010000001">
    <property type="protein sequence ID" value="MFL0245456.1"/>
    <property type="molecule type" value="Genomic_DNA"/>
</dbReference>
<dbReference type="NCBIfam" id="TIGR03570">
    <property type="entry name" value="NeuD_NnaD"/>
    <property type="match status" value="1"/>
</dbReference>
<dbReference type="Gene3D" id="3.40.50.20">
    <property type="match status" value="1"/>
</dbReference>
<reference evidence="2 3" key="1">
    <citation type="submission" date="2024-11" db="EMBL/GenBank/DDBJ databases">
        <authorList>
            <person name="Heng Y.C."/>
            <person name="Lim A.C.H."/>
            <person name="Lee J.K.Y."/>
            <person name="Kittelmann S."/>
        </authorList>
    </citation>
    <scope>NUCLEOTIDE SEQUENCE [LARGE SCALE GENOMIC DNA]</scope>
    <source>
        <strain evidence="2 3">WILCCON 0185</strain>
    </source>
</reference>
<organism evidence="2 3">
    <name type="scientific">Candidatus Clostridium stratigraminis</name>
    <dbReference type="NCBI Taxonomy" id="3381661"/>
    <lineage>
        <taxon>Bacteria</taxon>
        <taxon>Bacillati</taxon>
        <taxon>Bacillota</taxon>
        <taxon>Clostridia</taxon>
        <taxon>Eubacteriales</taxon>
        <taxon>Clostridiaceae</taxon>
        <taxon>Clostridium</taxon>
    </lineage>
</organism>
<dbReference type="Pfam" id="PF17836">
    <property type="entry name" value="PglD_N"/>
    <property type="match status" value="1"/>
</dbReference>
<dbReference type="Gene3D" id="2.160.10.10">
    <property type="entry name" value="Hexapeptide repeat proteins"/>
    <property type="match status" value="1"/>
</dbReference>
<dbReference type="InterPro" id="IPR050179">
    <property type="entry name" value="Trans_hexapeptide_repeat"/>
</dbReference>
<proteinExistence type="predicted"/>
<dbReference type="PANTHER" id="PTHR43300:SF7">
    <property type="entry name" value="UDP-N-ACETYLBACILLOSAMINE N-ACETYLTRANSFERASE"/>
    <property type="match status" value="1"/>
</dbReference>
<name>A0ABW8SY86_9CLOT</name>
<dbReference type="CDD" id="cd03360">
    <property type="entry name" value="LbH_AT_putative"/>
    <property type="match status" value="1"/>
</dbReference>
<dbReference type="InterPro" id="IPR041561">
    <property type="entry name" value="PglD_N"/>
</dbReference>
<dbReference type="SUPFAM" id="SSF51161">
    <property type="entry name" value="Trimeric LpxA-like enzymes"/>
    <property type="match status" value="1"/>
</dbReference>
<dbReference type="PANTHER" id="PTHR43300">
    <property type="entry name" value="ACETYLTRANSFERASE"/>
    <property type="match status" value="1"/>
</dbReference>
<accession>A0ABW8SY86</accession>
<evidence type="ECO:0000313" key="3">
    <source>
        <dbReference type="Proteomes" id="UP001623591"/>
    </source>
</evidence>
<feature type="domain" description="PglD N-terminal" evidence="1">
    <location>
        <begin position="2"/>
        <end position="81"/>
    </location>
</feature>
<dbReference type="InterPro" id="IPR011004">
    <property type="entry name" value="Trimer_LpxA-like_sf"/>
</dbReference>
<comment type="caution">
    <text evidence="2">The sequence shown here is derived from an EMBL/GenBank/DDBJ whole genome shotgun (WGS) entry which is preliminary data.</text>
</comment>
<dbReference type="InterPro" id="IPR020019">
    <property type="entry name" value="AcTrfase_PglD-like"/>
</dbReference>
<evidence type="ECO:0000259" key="1">
    <source>
        <dbReference type="Pfam" id="PF17836"/>
    </source>
</evidence>
<gene>
    <name evidence="2" type="ORF">ACJDUG_00515</name>
</gene>
<sequence>MNIIVIGSSGHAKVVIDCIERENKYKIIGLIDRFKEVGSSSFGYKVIGKEEDLQNLIKAHKIEGGVIAIGDNFTRYIVSNKISHDMPEFNFIKVIHPSAQIARNVLIGKGTVVMANTTISSEATVGDFCIINNNSSLDHNSKMLNYSSLAPGSTIGGNVKIGSFTAVSLGAKVIHGITIGEHTIIGAGANVVKDIPNYVVAYGNPAKVIRGRIAGEKYL</sequence>
<protein>
    <submittedName>
        <fullName evidence="2">Acetyltransferase</fullName>
    </submittedName>
</protein>